<comment type="caution">
    <text evidence="11">The sequence shown here is derived from an EMBL/GenBank/DDBJ whole genome shotgun (WGS) entry which is preliminary data.</text>
</comment>
<proteinExistence type="inferred from homology"/>
<evidence type="ECO:0000313" key="12">
    <source>
        <dbReference type="Proteomes" id="UP001589814"/>
    </source>
</evidence>
<feature type="transmembrane region" description="Helical" evidence="9">
    <location>
        <begin position="12"/>
        <end position="31"/>
    </location>
</feature>
<evidence type="ECO:0000256" key="5">
    <source>
        <dbReference type="ARBA" id="ARBA00022519"/>
    </source>
</evidence>
<dbReference type="Proteomes" id="UP001589814">
    <property type="component" value="Unassembled WGS sequence"/>
</dbReference>
<dbReference type="RefSeq" id="WP_019950615.1">
    <property type="nucleotide sequence ID" value="NZ_JBHLVX010000050.1"/>
</dbReference>
<evidence type="ECO:0000256" key="6">
    <source>
        <dbReference type="ARBA" id="ARBA00022692"/>
    </source>
</evidence>
<gene>
    <name evidence="11" type="ORF">ACFFHW_12375</name>
</gene>
<keyword evidence="6 9" id="KW-0812">Transmembrane</keyword>
<dbReference type="NCBIfam" id="TIGR02532">
    <property type="entry name" value="IV_pilin_GFxxxE"/>
    <property type="match status" value="1"/>
</dbReference>
<keyword evidence="7 9" id="KW-1133">Transmembrane helix</keyword>
<dbReference type="InterPro" id="IPR010052">
    <property type="entry name" value="T2SS_protein-GspI"/>
</dbReference>
<evidence type="ECO:0000313" key="11">
    <source>
        <dbReference type="EMBL" id="MFC0268766.1"/>
    </source>
</evidence>
<accession>A0ABV6G525</accession>
<dbReference type="Pfam" id="PF02501">
    <property type="entry name" value="T2SSI"/>
    <property type="match status" value="1"/>
</dbReference>
<dbReference type="PANTHER" id="PTHR38779">
    <property type="entry name" value="TYPE II SECRETION SYSTEM PROTEIN I-RELATED"/>
    <property type="match status" value="1"/>
</dbReference>
<name>A0ABV6G525_9GAMM</name>
<keyword evidence="5" id="KW-0997">Cell inner membrane</keyword>
<keyword evidence="4" id="KW-0488">Methylation</keyword>
<evidence type="ECO:0000256" key="9">
    <source>
        <dbReference type="SAM" id="Phobius"/>
    </source>
</evidence>
<keyword evidence="12" id="KW-1185">Reference proteome</keyword>
<evidence type="ECO:0000256" key="4">
    <source>
        <dbReference type="ARBA" id="ARBA00022481"/>
    </source>
</evidence>
<dbReference type="Gene3D" id="3.30.1300.30">
    <property type="entry name" value="GSPII I/J protein-like"/>
    <property type="match status" value="1"/>
</dbReference>
<keyword evidence="3" id="KW-1003">Cell membrane</keyword>
<dbReference type="InterPro" id="IPR003413">
    <property type="entry name" value="T2SS_GspI_C"/>
</dbReference>
<dbReference type="InterPro" id="IPR045584">
    <property type="entry name" value="Pilin-like"/>
</dbReference>
<keyword evidence="8 9" id="KW-0472">Membrane</keyword>
<comment type="subcellular location">
    <subcellularLocation>
        <location evidence="1">Cell inner membrane</location>
        <topology evidence="1">Single-pass membrane protein</topology>
    </subcellularLocation>
</comment>
<reference evidence="11 12" key="1">
    <citation type="submission" date="2024-09" db="EMBL/GenBank/DDBJ databases">
        <authorList>
            <person name="Sun Q."/>
            <person name="Mori K."/>
        </authorList>
    </citation>
    <scope>NUCLEOTIDE SEQUENCE [LARGE SCALE GENOMIC DNA]</scope>
    <source>
        <strain evidence="11 12">CCM 7415</strain>
    </source>
</reference>
<sequence length="125" mass="14281">MMRNVRRQVGFTLLEVVVALFILAVITVIAAQGVNQRFRVAEAGERRAPMLLCAREFESRAALDDYWPPIGTHQGSLQQAGHTCWWRLEVSDTPIQRMRRGRLTLFDDAAREHPVLHFTLFLAPP</sequence>
<dbReference type="EMBL" id="JBHLVX010000050">
    <property type="protein sequence ID" value="MFC0268766.1"/>
    <property type="molecule type" value="Genomic_DNA"/>
</dbReference>
<protein>
    <submittedName>
        <fullName evidence="11">Type II secretion system protein</fullName>
    </submittedName>
</protein>
<dbReference type="PANTHER" id="PTHR38779:SF2">
    <property type="entry name" value="TYPE II SECRETION SYSTEM PROTEIN I-RELATED"/>
    <property type="match status" value="1"/>
</dbReference>
<dbReference type="SUPFAM" id="SSF54523">
    <property type="entry name" value="Pili subunits"/>
    <property type="match status" value="2"/>
</dbReference>
<organism evidence="11 12">
    <name type="scientific">Kushneria aurantia</name>
    <dbReference type="NCBI Taxonomy" id="504092"/>
    <lineage>
        <taxon>Bacteria</taxon>
        <taxon>Pseudomonadati</taxon>
        <taxon>Pseudomonadota</taxon>
        <taxon>Gammaproteobacteria</taxon>
        <taxon>Oceanospirillales</taxon>
        <taxon>Halomonadaceae</taxon>
        <taxon>Kushneria</taxon>
    </lineage>
</organism>
<evidence type="ECO:0000256" key="2">
    <source>
        <dbReference type="ARBA" id="ARBA00008358"/>
    </source>
</evidence>
<evidence type="ECO:0000259" key="10">
    <source>
        <dbReference type="Pfam" id="PF02501"/>
    </source>
</evidence>
<evidence type="ECO:0000256" key="8">
    <source>
        <dbReference type="ARBA" id="ARBA00023136"/>
    </source>
</evidence>
<dbReference type="Pfam" id="PF07963">
    <property type="entry name" value="N_methyl"/>
    <property type="match status" value="1"/>
</dbReference>
<comment type="similarity">
    <text evidence="2">Belongs to the GSP I family.</text>
</comment>
<dbReference type="InterPro" id="IPR012902">
    <property type="entry name" value="N_methyl_site"/>
</dbReference>
<feature type="domain" description="Type II secretion system protein GspI C-terminal" evidence="10">
    <location>
        <begin position="52"/>
        <end position="122"/>
    </location>
</feature>
<evidence type="ECO:0000256" key="1">
    <source>
        <dbReference type="ARBA" id="ARBA00004377"/>
    </source>
</evidence>
<evidence type="ECO:0000256" key="3">
    <source>
        <dbReference type="ARBA" id="ARBA00022475"/>
    </source>
</evidence>
<evidence type="ECO:0000256" key="7">
    <source>
        <dbReference type="ARBA" id="ARBA00022989"/>
    </source>
</evidence>